<evidence type="ECO:0000256" key="5">
    <source>
        <dbReference type="ARBA" id="ARBA00011886"/>
    </source>
</evidence>
<evidence type="ECO:0000313" key="20">
    <source>
        <dbReference type="Proteomes" id="UP001375743"/>
    </source>
</evidence>
<protein>
    <recommendedName>
        <fullName evidence="8">Cytidine deaminase</fullName>
        <ecNumber evidence="5">2.4.2.1</ecNumber>
        <ecNumber evidence="6">3.5.4.5</ecNumber>
    </recommendedName>
    <alternativeName>
        <fullName evidence="15">Cytidine aminohydrolase</fullName>
    </alternativeName>
    <alternativeName>
        <fullName evidence="14">Inosine-guanosine phosphorylase</fullName>
    </alternativeName>
    <alternativeName>
        <fullName evidence="7">Purine nucleoside phosphorylase</fullName>
    </alternativeName>
</protein>
<dbReference type="InterPro" id="IPR016192">
    <property type="entry name" value="APOBEC/CMP_deaminase_Zn-bd"/>
</dbReference>
<dbReference type="NCBIfam" id="NF004064">
    <property type="entry name" value="PRK05578.1"/>
    <property type="match status" value="1"/>
</dbReference>
<dbReference type="InterPro" id="IPR011268">
    <property type="entry name" value="Purine_phosphorylase"/>
</dbReference>
<feature type="domain" description="CMP/dCMP-type deaminase" evidence="18">
    <location>
        <begin position="1"/>
        <end position="128"/>
    </location>
</feature>
<comment type="function">
    <text evidence="1">This enzyme scavenges exogenous and endogenous cytidine and 2'-deoxycytidine for UMP synthesis.</text>
</comment>
<dbReference type="CDD" id="cd09009">
    <property type="entry name" value="PNP-EcPNPII_like"/>
    <property type="match status" value="1"/>
</dbReference>
<organism evidence="19 20">
    <name type="scientific">Benzoatithermus flavus</name>
    <dbReference type="NCBI Taxonomy" id="3108223"/>
    <lineage>
        <taxon>Bacteria</taxon>
        <taxon>Pseudomonadati</taxon>
        <taxon>Pseudomonadota</taxon>
        <taxon>Alphaproteobacteria</taxon>
        <taxon>Geminicoccales</taxon>
        <taxon>Geminicoccaceae</taxon>
        <taxon>Benzoatithermus</taxon>
    </lineage>
</organism>
<comment type="caution">
    <text evidence="19">The sequence shown here is derived from an EMBL/GenBank/DDBJ whole genome shotgun (WGS) entry which is preliminary data.</text>
</comment>
<dbReference type="Proteomes" id="UP001375743">
    <property type="component" value="Unassembled WGS sequence"/>
</dbReference>
<evidence type="ECO:0000256" key="12">
    <source>
        <dbReference type="ARBA" id="ARBA00022801"/>
    </source>
</evidence>
<dbReference type="Pfam" id="PF01048">
    <property type="entry name" value="PNP_UDP_1"/>
    <property type="match status" value="1"/>
</dbReference>
<evidence type="ECO:0000256" key="14">
    <source>
        <dbReference type="ARBA" id="ARBA00031036"/>
    </source>
</evidence>
<evidence type="ECO:0000256" key="9">
    <source>
        <dbReference type="ARBA" id="ARBA00022676"/>
    </source>
</evidence>
<evidence type="ECO:0000256" key="4">
    <source>
        <dbReference type="ARBA" id="ARBA00011233"/>
    </source>
</evidence>
<evidence type="ECO:0000256" key="3">
    <source>
        <dbReference type="ARBA" id="ARBA00006751"/>
    </source>
</evidence>
<evidence type="ECO:0000259" key="18">
    <source>
        <dbReference type="PROSITE" id="PS51747"/>
    </source>
</evidence>
<dbReference type="NCBIfam" id="TIGR01354">
    <property type="entry name" value="cyt_deam_tetra"/>
    <property type="match status" value="1"/>
</dbReference>
<evidence type="ECO:0000256" key="17">
    <source>
        <dbReference type="ARBA" id="ARBA00049558"/>
    </source>
</evidence>
<accession>A0ABU8XQ21</accession>
<comment type="catalytic activity">
    <reaction evidence="16">
        <text>2'-deoxycytidine + H2O + H(+) = 2'-deoxyuridine + NH4(+)</text>
        <dbReference type="Rhea" id="RHEA:13433"/>
        <dbReference type="ChEBI" id="CHEBI:15377"/>
        <dbReference type="ChEBI" id="CHEBI:15378"/>
        <dbReference type="ChEBI" id="CHEBI:15698"/>
        <dbReference type="ChEBI" id="CHEBI:16450"/>
        <dbReference type="ChEBI" id="CHEBI:28938"/>
        <dbReference type="EC" id="3.5.4.5"/>
    </reaction>
</comment>
<dbReference type="EMBL" id="JBBLZC010000007">
    <property type="protein sequence ID" value="MEK0083320.1"/>
    <property type="molecule type" value="Genomic_DNA"/>
</dbReference>
<evidence type="ECO:0000256" key="10">
    <source>
        <dbReference type="ARBA" id="ARBA00022679"/>
    </source>
</evidence>
<dbReference type="SUPFAM" id="SSF53927">
    <property type="entry name" value="Cytidine deaminase-like"/>
    <property type="match status" value="1"/>
</dbReference>
<dbReference type="InterPro" id="IPR011269">
    <property type="entry name" value="PUNP"/>
</dbReference>
<dbReference type="NCBIfam" id="NF006054">
    <property type="entry name" value="PRK08202.1"/>
    <property type="match status" value="1"/>
</dbReference>
<evidence type="ECO:0000313" key="19">
    <source>
        <dbReference type="EMBL" id="MEK0083320.1"/>
    </source>
</evidence>
<comment type="catalytic activity">
    <reaction evidence="17">
        <text>cytidine + H2O + H(+) = uridine + NH4(+)</text>
        <dbReference type="Rhea" id="RHEA:16069"/>
        <dbReference type="ChEBI" id="CHEBI:15377"/>
        <dbReference type="ChEBI" id="CHEBI:15378"/>
        <dbReference type="ChEBI" id="CHEBI:16704"/>
        <dbReference type="ChEBI" id="CHEBI:17562"/>
        <dbReference type="ChEBI" id="CHEBI:28938"/>
        <dbReference type="EC" id="3.5.4.5"/>
    </reaction>
</comment>
<name>A0ABU8XQ21_9PROT</name>
<dbReference type="Pfam" id="PF00383">
    <property type="entry name" value="dCMP_cyt_deam_1"/>
    <property type="match status" value="1"/>
</dbReference>
<comment type="subunit">
    <text evidence="4">Homotrimer.</text>
</comment>
<dbReference type="CDD" id="cd01283">
    <property type="entry name" value="cytidine_deaminase"/>
    <property type="match status" value="1"/>
</dbReference>
<dbReference type="NCBIfam" id="TIGR01697">
    <property type="entry name" value="PNPH-PUNA-XAPA"/>
    <property type="match status" value="1"/>
</dbReference>
<keyword evidence="9 19" id="KW-0328">Glycosyltransferase</keyword>
<dbReference type="Gene3D" id="3.40.140.10">
    <property type="entry name" value="Cytidine Deaminase, domain 2"/>
    <property type="match status" value="1"/>
</dbReference>
<evidence type="ECO:0000256" key="8">
    <source>
        <dbReference type="ARBA" id="ARBA00018266"/>
    </source>
</evidence>
<dbReference type="Gene3D" id="3.40.50.1580">
    <property type="entry name" value="Nucleoside phosphorylase domain"/>
    <property type="match status" value="1"/>
</dbReference>
<dbReference type="SUPFAM" id="SSF53167">
    <property type="entry name" value="Purine and uridine phosphorylases"/>
    <property type="match status" value="1"/>
</dbReference>
<dbReference type="PANTHER" id="PTHR11904">
    <property type="entry name" value="METHYLTHIOADENOSINE/PURINE NUCLEOSIDE PHOSPHORYLASE"/>
    <property type="match status" value="1"/>
</dbReference>
<dbReference type="InterPro" id="IPR000845">
    <property type="entry name" value="Nucleoside_phosphorylase_d"/>
</dbReference>
<dbReference type="EC" id="3.5.4.5" evidence="6"/>
<comment type="similarity">
    <text evidence="3">Belongs to the PNP/MTAP phosphorylase family.</text>
</comment>
<dbReference type="EC" id="2.4.2.1" evidence="5"/>
<evidence type="ECO:0000256" key="1">
    <source>
        <dbReference type="ARBA" id="ARBA00003949"/>
    </source>
</evidence>
<dbReference type="RefSeq" id="WP_418159163.1">
    <property type="nucleotide sequence ID" value="NZ_JBBLZC010000007.1"/>
</dbReference>
<proteinExistence type="inferred from homology"/>
<evidence type="ECO:0000256" key="11">
    <source>
        <dbReference type="ARBA" id="ARBA00022723"/>
    </source>
</evidence>
<keyword evidence="11" id="KW-0479">Metal-binding</keyword>
<dbReference type="GO" id="GO:0004731">
    <property type="term" value="F:purine-nucleoside phosphorylase activity"/>
    <property type="evidence" value="ECO:0007669"/>
    <property type="project" value="UniProtKB-EC"/>
</dbReference>
<dbReference type="PROSITE" id="PS00903">
    <property type="entry name" value="CYT_DCMP_DEAMINASES_1"/>
    <property type="match status" value="1"/>
</dbReference>
<dbReference type="InterPro" id="IPR035994">
    <property type="entry name" value="Nucleoside_phosphorylase_sf"/>
</dbReference>
<evidence type="ECO:0000256" key="6">
    <source>
        <dbReference type="ARBA" id="ARBA00012783"/>
    </source>
</evidence>
<keyword evidence="10 19" id="KW-0808">Transferase</keyword>
<dbReference type="PANTHER" id="PTHR11904:SF9">
    <property type="entry name" value="PURINE NUCLEOSIDE PHOSPHORYLASE-RELATED"/>
    <property type="match status" value="1"/>
</dbReference>
<keyword evidence="13" id="KW-0862">Zinc</keyword>
<evidence type="ECO:0000256" key="2">
    <source>
        <dbReference type="ARBA" id="ARBA00005058"/>
    </source>
</evidence>
<evidence type="ECO:0000256" key="7">
    <source>
        <dbReference type="ARBA" id="ARBA00013834"/>
    </source>
</evidence>
<dbReference type="InterPro" id="IPR006262">
    <property type="entry name" value="Cyt_deam_tetra"/>
</dbReference>
<dbReference type="InterPro" id="IPR016193">
    <property type="entry name" value="Cytidine_deaminase-like"/>
</dbReference>
<evidence type="ECO:0000256" key="15">
    <source>
        <dbReference type="ARBA" id="ARBA00032005"/>
    </source>
</evidence>
<reference evidence="19 20" key="1">
    <citation type="submission" date="2024-01" db="EMBL/GenBank/DDBJ databases">
        <title>Multi-omics insights into the function and evolution of sodium benzoate biodegradation pathways in Benzoatithermus flavus gen. nov., sp. nov. from hot spring.</title>
        <authorList>
            <person name="Hu C.-J."/>
            <person name="Li W.-J."/>
        </authorList>
    </citation>
    <scope>NUCLEOTIDE SEQUENCE [LARGE SCALE GENOMIC DNA]</scope>
    <source>
        <strain evidence="19 20">SYSU G07066</strain>
    </source>
</reference>
<sequence length="409" mass="41723">MSPDELFQAARAAREHAYAPYSRFAVGAAIRTASGRIFTGCNVENAAYPQGQCAEATAVGAMAAAGERVIAEVAVAGSGEALCSPCGGCRQRLVEFGRPDTPVHLGGPEGIRLTVTLGELLPYAFGGHNLGKAGAAGADAAAVIRARVAGRPLPMIGIVLGSGLSGIAEQLASPLVIDYRDLPGFPRPSVEGHAGRLVLGTLASVPVVCLAGRAHFYEGGGAGPINTMVRTLRAIGCKAVLLTNAAGSLRPDLDPGSIVLIEDHINLQGLNPLVGPNDERVGPRFVDLSEVYSRRLRGLLAAAAERLGIRLPRGVYLATLGPAFETPAEIRAFKALGADLVGMSTVPEAISARHAGLEVAGLSIVTNLAAGLGPAALTHAETLAHAAAAADRVGRLLEAALPEIALALA</sequence>
<keyword evidence="12" id="KW-0378">Hydrolase</keyword>
<dbReference type="PROSITE" id="PS51747">
    <property type="entry name" value="CYT_DCMP_DEAMINASES_2"/>
    <property type="match status" value="1"/>
</dbReference>
<evidence type="ECO:0000256" key="13">
    <source>
        <dbReference type="ARBA" id="ARBA00022833"/>
    </source>
</evidence>
<gene>
    <name evidence="19" type="ORF">U1T56_09150</name>
</gene>
<dbReference type="NCBIfam" id="TIGR01698">
    <property type="entry name" value="PUNP"/>
    <property type="match status" value="1"/>
</dbReference>
<comment type="pathway">
    <text evidence="2">Purine metabolism; purine nucleoside salvage.</text>
</comment>
<evidence type="ECO:0000256" key="16">
    <source>
        <dbReference type="ARBA" id="ARBA00049252"/>
    </source>
</evidence>
<dbReference type="InterPro" id="IPR002125">
    <property type="entry name" value="CMP_dCMP_dom"/>
</dbReference>
<keyword evidence="20" id="KW-1185">Reference proteome</keyword>